<keyword evidence="3" id="KW-1185">Reference proteome</keyword>
<proteinExistence type="predicted"/>
<sequence length="147" mass="15968">MINKSRCFSVTLWIKSKYLSLAFRPLGEQQLSPSLLLPLGSCSPAQRSCPCSPARPVTPTKCQTSAQAPSSTPFPPHQAQCSLPPLCPQAANNLCVEKMRVPGLLFFVTISGAYLALLGREGGRAGGEKEKKGKKGRERERNRERGN</sequence>
<comment type="caution">
    <text evidence="2">The sequence shown here is derived from an EMBL/GenBank/DDBJ whole genome shotgun (WGS) entry which is preliminary data.</text>
</comment>
<evidence type="ECO:0000313" key="2">
    <source>
        <dbReference type="EMBL" id="KAF6314759.1"/>
    </source>
</evidence>
<dbReference type="AlphaFoldDB" id="A0A7J7UPD2"/>
<protein>
    <submittedName>
        <fullName evidence="2">Uncharacterized protein</fullName>
    </submittedName>
</protein>
<accession>A0A7J7UPD2</accession>
<dbReference type="Proteomes" id="UP000527355">
    <property type="component" value="Unassembled WGS sequence"/>
</dbReference>
<gene>
    <name evidence="2" type="ORF">mMyoMyo1_008562</name>
</gene>
<dbReference type="EMBL" id="JABWUV010000012">
    <property type="protein sequence ID" value="KAF6314759.1"/>
    <property type="molecule type" value="Genomic_DNA"/>
</dbReference>
<reference evidence="2 3" key="1">
    <citation type="journal article" date="2020" name="Nature">
        <title>Six reference-quality genomes reveal evolution of bat adaptations.</title>
        <authorList>
            <person name="Jebb D."/>
            <person name="Huang Z."/>
            <person name="Pippel M."/>
            <person name="Hughes G.M."/>
            <person name="Lavrichenko K."/>
            <person name="Devanna P."/>
            <person name="Winkler S."/>
            <person name="Jermiin L.S."/>
            <person name="Skirmuntt E.C."/>
            <person name="Katzourakis A."/>
            <person name="Burkitt-Gray L."/>
            <person name="Ray D.A."/>
            <person name="Sullivan K.A.M."/>
            <person name="Roscito J.G."/>
            <person name="Kirilenko B.M."/>
            <person name="Davalos L.M."/>
            <person name="Corthals A.P."/>
            <person name="Power M.L."/>
            <person name="Jones G."/>
            <person name="Ransome R.D."/>
            <person name="Dechmann D.K.N."/>
            <person name="Locatelli A.G."/>
            <person name="Puechmaille S.J."/>
            <person name="Fedrigo O."/>
            <person name="Jarvis E.D."/>
            <person name="Hiller M."/>
            <person name="Vernes S.C."/>
            <person name="Myers E.W."/>
            <person name="Teeling E.C."/>
        </authorList>
    </citation>
    <scope>NUCLEOTIDE SEQUENCE [LARGE SCALE GENOMIC DNA]</scope>
    <source>
        <strain evidence="2">MMyoMyo1</strain>
        <tissue evidence="2">Flight muscle</tissue>
    </source>
</reference>
<feature type="region of interest" description="Disordered" evidence="1">
    <location>
        <begin position="121"/>
        <end position="147"/>
    </location>
</feature>
<evidence type="ECO:0000256" key="1">
    <source>
        <dbReference type="SAM" id="MobiDB-lite"/>
    </source>
</evidence>
<evidence type="ECO:0000313" key="3">
    <source>
        <dbReference type="Proteomes" id="UP000527355"/>
    </source>
</evidence>
<name>A0A7J7UPD2_MYOMY</name>
<organism evidence="2 3">
    <name type="scientific">Myotis myotis</name>
    <name type="common">Greater mouse-eared bat</name>
    <name type="synonym">Vespertilio myotis</name>
    <dbReference type="NCBI Taxonomy" id="51298"/>
    <lineage>
        <taxon>Eukaryota</taxon>
        <taxon>Metazoa</taxon>
        <taxon>Chordata</taxon>
        <taxon>Craniata</taxon>
        <taxon>Vertebrata</taxon>
        <taxon>Euteleostomi</taxon>
        <taxon>Mammalia</taxon>
        <taxon>Eutheria</taxon>
        <taxon>Laurasiatheria</taxon>
        <taxon>Chiroptera</taxon>
        <taxon>Yangochiroptera</taxon>
        <taxon>Vespertilionidae</taxon>
        <taxon>Myotis</taxon>
    </lineage>
</organism>